<keyword evidence="2" id="KW-1185">Reference proteome</keyword>
<organism evidence="1 2">
    <name type="scientific">Eutrema salsugineum</name>
    <name type="common">Saltwater cress</name>
    <name type="synonym">Sisymbrium salsugineum</name>
    <dbReference type="NCBI Taxonomy" id="72664"/>
    <lineage>
        <taxon>Eukaryota</taxon>
        <taxon>Viridiplantae</taxon>
        <taxon>Streptophyta</taxon>
        <taxon>Embryophyta</taxon>
        <taxon>Tracheophyta</taxon>
        <taxon>Spermatophyta</taxon>
        <taxon>Magnoliopsida</taxon>
        <taxon>eudicotyledons</taxon>
        <taxon>Gunneridae</taxon>
        <taxon>Pentapetalae</taxon>
        <taxon>rosids</taxon>
        <taxon>malvids</taxon>
        <taxon>Brassicales</taxon>
        <taxon>Brassicaceae</taxon>
        <taxon>Eutremeae</taxon>
        <taxon>Eutrema</taxon>
    </lineage>
</organism>
<dbReference type="Proteomes" id="UP000030689">
    <property type="component" value="Unassembled WGS sequence"/>
</dbReference>
<accession>V4KRC4</accession>
<proteinExistence type="predicted"/>
<dbReference type="Gramene" id="ESQ33859">
    <property type="protein sequence ID" value="ESQ33859"/>
    <property type="gene ID" value="EUTSA_v10009200mg"/>
</dbReference>
<dbReference type="STRING" id="72664.V4KRC4"/>
<dbReference type="EMBL" id="KI517683">
    <property type="protein sequence ID" value="ESQ33859.1"/>
    <property type="molecule type" value="Genomic_DNA"/>
</dbReference>
<evidence type="ECO:0000313" key="2">
    <source>
        <dbReference type="Proteomes" id="UP000030689"/>
    </source>
</evidence>
<gene>
    <name evidence="1" type="ORF">EUTSA_v10009200mg</name>
</gene>
<sequence>MVFREEDTVSGKKNMRYTVDIGDLCIFISKGEDFCVEASSCNLYPNSIFLNGRMLAALNITNKTTGCYEYPEGTPDRIPYSPYWLPPFSSSS</sequence>
<dbReference type="KEGG" id="eus:EUTSA_v10009200mg"/>
<dbReference type="eggNOG" id="ENOG502SXZB">
    <property type="taxonomic scope" value="Eukaryota"/>
</dbReference>
<evidence type="ECO:0000313" key="1">
    <source>
        <dbReference type="EMBL" id="ESQ33859.1"/>
    </source>
</evidence>
<protein>
    <submittedName>
        <fullName evidence="1">Uncharacterized protein</fullName>
    </submittedName>
</protein>
<name>V4KRC4_EUTSA</name>
<reference evidence="1 2" key="1">
    <citation type="journal article" date="2013" name="Front. Plant Sci.">
        <title>The Reference Genome of the Halophytic Plant Eutrema salsugineum.</title>
        <authorList>
            <person name="Yang R."/>
            <person name="Jarvis D.E."/>
            <person name="Chen H."/>
            <person name="Beilstein M.A."/>
            <person name="Grimwood J."/>
            <person name="Jenkins J."/>
            <person name="Shu S."/>
            <person name="Prochnik S."/>
            <person name="Xin M."/>
            <person name="Ma C."/>
            <person name="Schmutz J."/>
            <person name="Wing R.A."/>
            <person name="Mitchell-Olds T."/>
            <person name="Schumaker K.S."/>
            <person name="Wang X."/>
        </authorList>
    </citation>
    <scope>NUCLEOTIDE SEQUENCE [LARGE SCALE GENOMIC DNA]</scope>
</reference>
<dbReference type="AlphaFoldDB" id="V4KRC4"/>